<dbReference type="InterPro" id="IPR010182">
    <property type="entry name" value="ArgE/DapE"/>
</dbReference>
<dbReference type="InterPro" id="IPR011650">
    <property type="entry name" value="Peptidase_M20_dimer"/>
</dbReference>
<comment type="caution">
    <text evidence="9">The sequence shown here is derived from an EMBL/GenBank/DDBJ whole genome shotgun (WGS) entry which is preliminary data.</text>
</comment>
<name>A0A940SKH3_9BACI</name>
<evidence type="ECO:0000256" key="2">
    <source>
        <dbReference type="ARBA" id="ARBA00001947"/>
    </source>
</evidence>
<dbReference type="RefSeq" id="WP_209406795.1">
    <property type="nucleotide sequence ID" value="NZ_JAGIYQ010000011.1"/>
</dbReference>
<dbReference type="Proteomes" id="UP000682134">
    <property type="component" value="Unassembled WGS sequence"/>
</dbReference>
<dbReference type="SUPFAM" id="SSF55031">
    <property type="entry name" value="Bacterial exopeptidase dimerisation domain"/>
    <property type="match status" value="1"/>
</dbReference>
<evidence type="ECO:0000256" key="5">
    <source>
        <dbReference type="ARBA" id="ARBA00022801"/>
    </source>
</evidence>
<dbReference type="NCBIfam" id="TIGR01910">
    <property type="entry name" value="DapE-ArgE"/>
    <property type="match status" value="1"/>
</dbReference>
<dbReference type="PANTHER" id="PTHR43808">
    <property type="entry name" value="ACETYLORNITHINE DEACETYLASE"/>
    <property type="match status" value="1"/>
</dbReference>
<accession>A0A940SKH3</accession>
<gene>
    <name evidence="9" type="ORF">J5Y03_14920</name>
</gene>
<comment type="similarity">
    <text evidence="3">Belongs to the peptidase M20A family.</text>
</comment>
<keyword evidence="4" id="KW-0479">Metal-binding</keyword>
<dbReference type="Gene3D" id="3.40.630.10">
    <property type="entry name" value="Zn peptidases"/>
    <property type="match status" value="1"/>
</dbReference>
<dbReference type="PANTHER" id="PTHR43808:SF25">
    <property type="entry name" value="PEPTIDASE M20 DIMERISATION DOMAIN-CONTAINING PROTEIN"/>
    <property type="match status" value="1"/>
</dbReference>
<dbReference type="AlphaFoldDB" id="A0A940SKH3"/>
<evidence type="ECO:0000256" key="7">
    <source>
        <dbReference type="ARBA" id="ARBA00023285"/>
    </source>
</evidence>
<evidence type="ECO:0000313" key="9">
    <source>
        <dbReference type="EMBL" id="MBP0726451.1"/>
    </source>
</evidence>
<reference evidence="9" key="1">
    <citation type="submission" date="2021-04" db="EMBL/GenBank/DDBJ databases">
        <title>Genome seq and assembly of Bacillus sp.</title>
        <authorList>
            <person name="Chhetri G."/>
        </authorList>
    </citation>
    <scope>NUCLEOTIDE SEQUENCE</scope>
    <source>
        <strain evidence="9">RG28</strain>
    </source>
</reference>
<evidence type="ECO:0000256" key="1">
    <source>
        <dbReference type="ARBA" id="ARBA00001941"/>
    </source>
</evidence>
<proteinExistence type="inferred from homology"/>
<evidence type="ECO:0000259" key="8">
    <source>
        <dbReference type="Pfam" id="PF07687"/>
    </source>
</evidence>
<sequence length="422" mass="47162">MDVKIKVKKYIHDNRNQTVTLLQKLVQERSISGNEAPAQEIVIHHLNHLGLKVDVWDPDIDEMKSSPFFITQRDSFSNSPNVVGVLEGTGKGKSIIINGHIDVVPEGERSQWTSDPYSGEIIDNKMYGRGTTDMKGGNVAALLAIEAIKMSDVQLKGSVIFQSVIEEESGGAGTLAAILRGYDADAVLIPEPTKMKIFPKQQGSMWFRLKVKGRVAHGGTRYEGVSAIEKSIAVIQHILKLESLRNERLLNDPLYKGVPIPIPINIGRIEGGTWPSSVSDLVTLEGRFGVAPDETMENAKEELENWISRLAEQDEWFKDYHVEIEYFGARWVPGSIELDHPFMSTLSNAFMNVFEKDPIIEASPWGTDGGLFTQIKQMPTIVFGPGETKVAHYPDEYIDLDELFRCAEIMAYTILDWCEVNE</sequence>
<dbReference type="Gene3D" id="3.30.70.360">
    <property type="match status" value="1"/>
</dbReference>
<dbReference type="GO" id="GO:0046872">
    <property type="term" value="F:metal ion binding"/>
    <property type="evidence" value="ECO:0007669"/>
    <property type="project" value="UniProtKB-KW"/>
</dbReference>
<dbReference type="InterPro" id="IPR050072">
    <property type="entry name" value="Peptidase_M20A"/>
</dbReference>
<comment type="cofactor">
    <cofactor evidence="1">
        <name>Co(2+)</name>
        <dbReference type="ChEBI" id="CHEBI:48828"/>
    </cofactor>
</comment>
<keyword evidence="7" id="KW-0170">Cobalt</keyword>
<dbReference type="EMBL" id="JAGIYQ010000011">
    <property type="protein sequence ID" value="MBP0726451.1"/>
    <property type="molecule type" value="Genomic_DNA"/>
</dbReference>
<dbReference type="Pfam" id="PF07687">
    <property type="entry name" value="M20_dimer"/>
    <property type="match status" value="1"/>
</dbReference>
<dbReference type="SUPFAM" id="SSF53187">
    <property type="entry name" value="Zn-dependent exopeptidases"/>
    <property type="match status" value="1"/>
</dbReference>
<keyword evidence="10" id="KW-1185">Reference proteome</keyword>
<evidence type="ECO:0000256" key="4">
    <source>
        <dbReference type="ARBA" id="ARBA00022723"/>
    </source>
</evidence>
<protein>
    <submittedName>
        <fullName evidence="9">Peptidase</fullName>
    </submittedName>
</protein>
<evidence type="ECO:0000256" key="6">
    <source>
        <dbReference type="ARBA" id="ARBA00022833"/>
    </source>
</evidence>
<feature type="domain" description="Peptidase M20 dimerisation" evidence="8">
    <location>
        <begin position="201"/>
        <end position="314"/>
    </location>
</feature>
<comment type="cofactor">
    <cofactor evidence="2">
        <name>Zn(2+)</name>
        <dbReference type="ChEBI" id="CHEBI:29105"/>
    </cofactor>
</comment>
<dbReference type="Pfam" id="PF01546">
    <property type="entry name" value="Peptidase_M20"/>
    <property type="match status" value="1"/>
</dbReference>
<dbReference type="InterPro" id="IPR002933">
    <property type="entry name" value="Peptidase_M20"/>
</dbReference>
<dbReference type="InterPro" id="IPR036264">
    <property type="entry name" value="Bact_exopeptidase_dim_dom"/>
</dbReference>
<evidence type="ECO:0000256" key="3">
    <source>
        <dbReference type="ARBA" id="ARBA00006247"/>
    </source>
</evidence>
<organism evidence="9 10">
    <name type="scientific">Gottfriedia endophytica</name>
    <dbReference type="NCBI Taxonomy" id="2820819"/>
    <lineage>
        <taxon>Bacteria</taxon>
        <taxon>Bacillati</taxon>
        <taxon>Bacillota</taxon>
        <taxon>Bacilli</taxon>
        <taxon>Bacillales</taxon>
        <taxon>Bacillaceae</taxon>
        <taxon>Gottfriedia</taxon>
    </lineage>
</organism>
<evidence type="ECO:0000313" key="10">
    <source>
        <dbReference type="Proteomes" id="UP000682134"/>
    </source>
</evidence>
<dbReference type="GO" id="GO:0016787">
    <property type="term" value="F:hydrolase activity"/>
    <property type="evidence" value="ECO:0007669"/>
    <property type="project" value="UniProtKB-KW"/>
</dbReference>
<keyword evidence="6" id="KW-0862">Zinc</keyword>
<dbReference type="NCBIfam" id="NF005373">
    <property type="entry name" value="PRK06915.1"/>
    <property type="match status" value="1"/>
</dbReference>
<keyword evidence="5" id="KW-0378">Hydrolase</keyword>